<dbReference type="Proteomes" id="UP000006322">
    <property type="component" value="Unassembled WGS sequence"/>
</dbReference>
<reference evidence="2" key="1">
    <citation type="journal article" date="2014" name="Environ. Microbiol.">
        <title>Comparative genomics of the marine bacterial genus Glaciecola reveals the high degree of genomic diversity and genomic characteristic for cold adaptation.</title>
        <authorList>
            <person name="Qin Q.L."/>
            <person name="Xie B.B."/>
            <person name="Yu Y."/>
            <person name="Shu Y.L."/>
            <person name="Rong J.C."/>
            <person name="Zhang Y.J."/>
            <person name="Zhao D.L."/>
            <person name="Chen X.L."/>
            <person name="Zhang X.Y."/>
            <person name="Chen B."/>
            <person name="Zhou B.C."/>
            <person name="Zhang Y.Z."/>
        </authorList>
    </citation>
    <scope>NUCLEOTIDE SEQUENCE [LARGE SCALE GENOMIC DNA]</scope>
    <source>
        <strain evidence="2">LMG 21857</strain>
    </source>
</reference>
<evidence type="ECO:0000313" key="2">
    <source>
        <dbReference type="Proteomes" id="UP000006322"/>
    </source>
</evidence>
<dbReference type="EMBL" id="BAER01000134">
    <property type="protein sequence ID" value="GAC35435.1"/>
    <property type="molecule type" value="Genomic_DNA"/>
</dbReference>
<accession>K7AJK7</accession>
<proteinExistence type="predicted"/>
<sequence length="39" mass="4503">MAYAMSIQRPVRFAHNNNTKIVGIIGYSYVDFVYILHSI</sequence>
<organism evidence="1 2">
    <name type="scientific">Paraglaciecola polaris LMG 21857</name>
    <dbReference type="NCBI Taxonomy" id="1129793"/>
    <lineage>
        <taxon>Bacteria</taxon>
        <taxon>Pseudomonadati</taxon>
        <taxon>Pseudomonadota</taxon>
        <taxon>Gammaproteobacteria</taxon>
        <taxon>Alteromonadales</taxon>
        <taxon>Alteromonadaceae</taxon>
        <taxon>Paraglaciecola</taxon>
    </lineage>
</organism>
<gene>
    <name evidence="1" type="ORF">GPLA_4561</name>
</gene>
<protein>
    <submittedName>
        <fullName evidence="1">Uncharacterized protein</fullName>
    </submittedName>
</protein>
<comment type="caution">
    <text evidence="1">The sequence shown here is derived from an EMBL/GenBank/DDBJ whole genome shotgun (WGS) entry which is preliminary data.</text>
</comment>
<keyword evidence="2" id="KW-1185">Reference proteome</keyword>
<dbReference type="AlphaFoldDB" id="K7AJK7"/>
<evidence type="ECO:0000313" key="1">
    <source>
        <dbReference type="EMBL" id="GAC35435.1"/>
    </source>
</evidence>
<dbReference type="STRING" id="1129793.GPLA_4561"/>
<name>K7AJK7_9ALTE</name>